<protein>
    <submittedName>
        <fullName evidence="2">Uncharacterized protein</fullName>
    </submittedName>
</protein>
<accession>A0ABD1MX50</accession>
<name>A0ABD1MX50_9FABA</name>
<evidence type="ECO:0000256" key="1">
    <source>
        <dbReference type="SAM" id="MobiDB-lite"/>
    </source>
</evidence>
<sequence>MKRKMGSRRVQWEKTKKTSKLEGDAKVMQRQAKGHPLLMDAKVPKEPFRRVTSVLIIELSHRFVALHAIGSQRDLKTFLIENWQKNKFRRLALGSQPLALGRRDFSA</sequence>
<keyword evidence="3" id="KW-1185">Reference proteome</keyword>
<dbReference type="EMBL" id="JBGMDY010000003">
    <property type="protein sequence ID" value="KAL2340216.1"/>
    <property type="molecule type" value="Genomic_DNA"/>
</dbReference>
<dbReference type="Proteomes" id="UP001603857">
    <property type="component" value="Unassembled WGS sequence"/>
</dbReference>
<proteinExistence type="predicted"/>
<organism evidence="2 3">
    <name type="scientific">Flemingia macrophylla</name>
    <dbReference type="NCBI Taxonomy" id="520843"/>
    <lineage>
        <taxon>Eukaryota</taxon>
        <taxon>Viridiplantae</taxon>
        <taxon>Streptophyta</taxon>
        <taxon>Embryophyta</taxon>
        <taxon>Tracheophyta</taxon>
        <taxon>Spermatophyta</taxon>
        <taxon>Magnoliopsida</taxon>
        <taxon>eudicotyledons</taxon>
        <taxon>Gunneridae</taxon>
        <taxon>Pentapetalae</taxon>
        <taxon>rosids</taxon>
        <taxon>fabids</taxon>
        <taxon>Fabales</taxon>
        <taxon>Fabaceae</taxon>
        <taxon>Papilionoideae</taxon>
        <taxon>50 kb inversion clade</taxon>
        <taxon>NPAAA clade</taxon>
        <taxon>indigoferoid/millettioid clade</taxon>
        <taxon>Phaseoleae</taxon>
        <taxon>Flemingia</taxon>
    </lineage>
</organism>
<dbReference type="AlphaFoldDB" id="A0ABD1MX50"/>
<reference evidence="2 3" key="1">
    <citation type="submission" date="2024-08" db="EMBL/GenBank/DDBJ databases">
        <title>Insights into the chromosomal genome structure of Flemingia macrophylla.</title>
        <authorList>
            <person name="Ding Y."/>
            <person name="Zhao Y."/>
            <person name="Bi W."/>
            <person name="Wu M."/>
            <person name="Zhao G."/>
            <person name="Gong Y."/>
            <person name="Li W."/>
            <person name="Zhang P."/>
        </authorList>
    </citation>
    <scope>NUCLEOTIDE SEQUENCE [LARGE SCALE GENOMIC DNA]</scope>
    <source>
        <strain evidence="2">DYQJB</strain>
        <tissue evidence="2">Leaf</tissue>
    </source>
</reference>
<evidence type="ECO:0000313" key="2">
    <source>
        <dbReference type="EMBL" id="KAL2340216.1"/>
    </source>
</evidence>
<feature type="compositionally biased region" description="Basic and acidic residues" evidence="1">
    <location>
        <begin position="10"/>
        <end position="20"/>
    </location>
</feature>
<gene>
    <name evidence="2" type="ORF">Fmac_008156</name>
</gene>
<comment type="caution">
    <text evidence="2">The sequence shown here is derived from an EMBL/GenBank/DDBJ whole genome shotgun (WGS) entry which is preliminary data.</text>
</comment>
<evidence type="ECO:0000313" key="3">
    <source>
        <dbReference type="Proteomes" id="UP001603857"/>
    </source>
</evidence>
<feature type="region of interest" description="Disordered" evidence="1">
    <location>
        <begin position="1"/>
        <end position="20"/>
    </location>
</feature>